<dbReference type="PANTHER" id="PTHR40265:SF1">
    <property type="entry name" value="GLYOXALASE-LIKE DOMAIN-CONTAINING PROTEIN"/>
    <property type="match status" value="1"/>
</dbReference>
<dbReference type="PANTHER" id="PTHR40265">
    <property type="entry name" value="BLL2707 PROTEIN"/>
    <property type="match status" value="1"/>
</dbReference>
<dbReference type="Proteomes" id="UP000248021">
    <property type="component" value="Unassembled WGS sequence"/>
</dbReference>
<evidence type="ECO:0000313" key="3">
    <source>
        <dbReference type="Proteomes" id="UP000248021"/>
    </source>
</evidence>
<sequence>MVGQPRGIDHLVVTVRDLDAAGAFYESLGFTVGARNRHPWGTANRIVQFDGSFIELITVGEGAAIAPHGERTFSFGAFVRDSLARGEGLTMLVLESRDAPGDALDFAASGIGDFETFFFERHARRPDGAETTVAFTLAFARDDRAPQCGFFVCQQHFPENFWNPAFQRHANGARGVAAAVMTADNPTDHHIFLSAFTGQRDLHATSLGVSAELPRGRLDILSTDAFRSLYGAAGAVEEEVFVAYGIAVDDLAVVAERLARAGIAARMIGPRLVVAAEDAYGVTIAFETAARGGGKT</sequence>
<dbReference type="OrthoDB" id="9812467at2"/>
<dbReference type="SUPFAM" id="SSF54593">
    <property type="entry name" value="Glyoxalase/Bleomycin resistance protein/Dihydroxybiphenyl dioxygenase"/>
    <property type="match status" value="1"/>
</dbReference>
<dbReference type="RefSeq" id="WP_110374114.1">
    <property type="nucleotide sequence ID" value="NZ_JAHBRY010000001.1"/>
</dbReference>
<dbReference type="Gene3D" id="3.10.180.10">
    <property type="entry name" value="2,3-Dihydroxybiphenyl 1,2-Dioxygenase, domain 1"/>
    <property type="match status" value="1"/>
</dbReference>
<keyword evidence="3" id="KW-1185">Reference proteome</keyword>
<accession>A0A2V3UBG4</accession>
<evidence type="ECO:0000313" key="2">
    <source>
        <dbReference type="EMBL" id="PXW61825.1"/>
    </source>
</evidence>
<protein>
    <submittedName>
        <fullName evidence="2">Glyoxalase-like protein</fullName>
    </submittedName>
</protein>
<dbReference type="Pfam" id="PF13468">
    <property type="entry name" value="Glyoxalase_3"/>
    <property type="match status" value="1"/>
</dbReference>
<evidence type="ECO:0000259" key="1">
    <source>
        <dbReference type="Pfam" id="PF13468"/>
    </source>
</evidence>
<name>A0A2V3UBG4_9HYPH</name>
<dbReference type="InterPro" id="IPR025870">
    <property type="entry name" value="Glyoxalase-like_dom"/>
</dbReference>
<comment type="caution">
    <text evidence="2">The sequence shown here is derived from an EMBL/GenBank/DDBJ whole genome shotgun (WGS) entry which is preliminary data.</text>
</comment>
<dbReference type="InterPro" id="IPR029068">
    <property type="entry name" value="Glyas_Bleomycin-R_OHBP_Dase"/>
</dbReference>
<proteinExistence type="predicted"/>
<reference evidence="2 3" key="1">
    <citation type="submission" date="2018-05" db="EMBL/GenBank/DDBJ databases">
        <title>Genomic Encyclopedia of Type Strains, Phase IV (KMG-IV): sequencing the most valuable type-strain genomes for metagenomic binning, comparative biology and taxonomic classification.</title>
        <authorList>
            <person name="Goeker M."/>
        </authorList>
    </citation>
    <scope>NUCLEOTIDE SEQUENCE [LARGE SCALE GENOMIC DNA]</scope>
    <source>
        <strain evidence="2 3">DSM 6462</strain>
    </source>
</reference>
<feature type="domain" description="Glyoxalase-like" evidence="1">
    <location>
        <begin position="8"/>
        <end position="190"/>
    </location>
</feature>
<dbReference type="EMBL" id="QJJK01000003">
    <property type="protein sequence ID" value="PXW61825.1"/>
    <property type="molecule type" value="Genomic_DNA"/>
</dbReference>
<organism evidence="2 3">
    <name type="scientific">Chelatococcus asaccharovorans</name>
    <dbReference type="NCBI Taxonomy" id="28210"/>
    <lineage>
        <taxon>Bacteria</taxon>
        <taxon>Pseudomonadati</taxon>
        <taxon>Pseudomonadota</taxon>
        <taxon>Alphaproteobacteria</taxon>
        <taxon>Hyphomicrobiales</taxon>
        <taxon>Chelatococcaceae</taxon>
        <taxon>Chelatococcus</taxon>
    </lineage>
</organism>
<dbReference type="AlphaFoldDB" id="A0A2V3UBG4"/>
<gene>
    <name evidence="2" type="ORF">C7450_103343</name>
</gene>